<comment type="function">
    <text evidence="10">Catalyzes the transfer of an acyl group from acyl-phosphate (acyl-PO(4)) to glycerol-3-phosphate (G3P) to form lysophosphatidic acid (LPA). This enzyme utilizes acyl-phosphate as fatty acyl donor, but not acyl-CoA or acyl-ACP.</text>
</comment>
<keyword evidence="1 10" id="KW-1003">Cell membrane</keyword>
<gene>
    <name evidence="10" type="primary">plsY</name>
    <name evidence="11" type="ORF">A4H96_12535</name>
</gene>
<keyword evidence="8 10" id="KW-0594">Phospholipid biosynthesis</keyword>
<feature type="transmembrane region" description="Helical" evidence="10">
    <location>
        <begin position="144"/>
        <end position="177"/>
    </location>
</feature>
<dbReference type="RefSeq" id="WP_064219903.1">
    <property type="nucleotide sequence ID" value="NZ_LVXZ01000191.1"/>
</dbReference>
<dbReference type="UniPathway" id="UPA00085"/>
<proteinExistence type="inferred from homology"/>
<evidence type="ECO:0000256" key="9">
    <source>
        <dbReference type="ARBA" id="ARBA00023264"/>
    </source>
</evidence>
<accession>A0A179B993</accession>
<dbReference type="SMART" id="SM01207">
    <property type="entry name" value="G3P_acyltransf"/>
    <property type="match status" value="1"/>
</dbReference>
<dbReference type="Pfam" id="PF02660">
    <property type="entry name" value="G3P_acyltransf"/>
    <property type="match status" value="1"/>
</dbReference>
<keyword evidence="12" id="KW-1185">Reference proteome</keyword>
<dbReference type="AlphaFoldDB" id="A0A179B993"/>
<evidence type="ECO:0000256" key="7">
    <source>
        <dbReference type="ARBA" id="ARBA00023136"/>
    </source>
</evidence>
<keyword evidence="9 10" id="KW-1208">Phospholipid metabolism</keyword>
<sequence length="198" mass="20643">MSLLLDVVLTGGGYLVGSIATAILVARALGLGDPRLSGSGNPGATNILRIGGRKAALLTLLGDLIKGVVPIVIARLLGLEDWALAAVALATFLGHLYPVFFGFRGGKGVATALGILLALLPVLGLSVLGLWILVFAVTRVSSMAALLAAIGAVPIVFAVPPETSMRVLIMVLVPLILWRHRSNIRRLLDGSESPFKKR</sequence>
<dbReference type="OrthoDB" id="9777124at2"/>
<keyword evidence="5 10" id="KW-1133">Transmembrane helix</keyword>
<evidence type="ECO:0000256" key="6">
    <source>
        <dbReference type="ARBA" id="ARBA00023098"/>
    </source>
</evidence>
<name>A0A179B993_ACIFR</name>
<comment type="pathway">
    <text evidence="10">Lipid metabolism; phospholipid metabolism.</text>
</comment>
<keyword evidence="2 10" id="KW-0444">Lipid biosynthesis</keyword>
<comment type="subunit">
    <text evidence="10">Probably interacts with PlsX.</text>
</comment>
<feature type="transmembrane region" description="Helical" evidence="10">
    <location>
        <begin position="115"/>
        <end position="138"/>
    </location>
</feature>
<feature type="transmembrane region" description="Helical" evidence="10">
    <location>
        <begin position="55"/>
        <end position="76"/>
    </location>
</feature>
<keyword evidence="4 10" id="KW-0812">Transmembrane</keyword>
<dbReference type="EC" id="2.3.1.275" evidence="10"/>
<comment type="subcellular location">
    <subcellularLocation>
        <location evidence="10">Cell membrane</location>
        <topology evidence="10">Multi-pass membrane protein</topology>
    </subcellularLocation>
</comment>
<dbReference type="NCBIfam" id="TIGR00023">
    <property type="entry name" value="glycerol-3-phosphate 1-O-acyltransferase PlsY"/>
    <property type="match status" value="1"/>
</dbReference>
<keyword evidence="3 10" id="KW-0808">Transferase</keyword>
<dbReference type="GO" id="GO:0008654">
    <property type="term" value="P:phospholipid biosynthetic process"/>
    <property type="evidence" value="ECO:0007669"/>
    <property type="project" value="UniProtKB-UniRule"/>
</dbReference>
<dbReference type="GO" id="GO:0043772">
    <property type="term" value="F:acyl-phosphate glycerol-3-phosphate acyltransferase activity"/>
    <property type="evidence" value="ECO:0007669"/>
    <property type="project" value="UniProtKB-UniRule"/>
</dbReference>
<feature type="transmembrane region" description="Helical" evidence="10">
    <location>
        <begin position="12"/>
        <end position="30"/>
    </location>
</feature>
<evidence type="ECO:0000256" key="10">
    <source>
        <dbReference type="HAMAP-Rule" id="MF_01043"/>
    </source>
</evidence>
<keyword evidence="7 10" id="KW-0472">Membrane</keyword>
<dbReference type="GO" id="GO:0005886">
    <property type="term" value="C:plasma membrane"/>
    <property type="evidence" value="ECO:0007669"/>
    <property type="project" value="UniProtKB-SubCell"/>
</dbReference>
<comment type="catalytic activity">
    <reaction evidence="10">
        <text>an acyl phosphate + sn-glycerol 3-phosphate = a 1-acyl-sn-glycero-3-phosphate + phosphate</text>
        <dbReference type="Rhea" id="RHEA:34075"/>
        <dbReference type="ChEBI" id="CHEBI:43474"/>
        <dbReference type="ChEBI" id="CHEBI:57597"/>
        <dbReference type="ChEBI" id="CHEBI:57970"/>
        <dbReference type="ChEBI" id="CHEBI:59918"/>
        <dbReference type="EC" id="2.3.1.275"/>
    </reaction>
</comment>
<evidence type="ECO:0000256" key="8">
    <source>
        <dbReference type="ARBA" id="ARBA00023209"/>
    </source>
</evidence>
<evidence type="ECO:0000256" key="1">
    <source>
        <dbReference type="ARBA" id="ARBA00022475"/>
    </source>
</evidence>
<protein>
    <recommendedName>
        <fullName evidence="10">Glycerol-3-phosphate acyltransferase</fullName>
    </recommendedName>
    <alternativeName>
        <fullName evidence="10">Acyl-PO4 G3P acyltransferase</fullName>
    </alternativeName>
    <alternativeName>
        <fullName evidence="10">Acyl-phosphate--glycerol-3-phosphate acyltransferase</fullName>
    </alternativeName>
    <alternativeName>
        <fullName evidence="10">G3P acyltransferase</fullName>
        <shortName evidence="10">GPAT</shortName>
        <ecNumber evidence="10">2.3.1.275</ecNumber>
    </alternativeName>
    <alternativeName>
        <fullName evidence="10">Lysophosphatidic acid synthase</fullName>
        <shortName evidence="10">LPA synthase</shortName>
    </alternativeName>
</protein>
<evidence type="ECO:0000256" key="2">
    <source>
        <dbReference type="ARBA" id="ARBA00022516"/>
    </source>
</evidence>
<dbReference type="PANTHER" id="PTHR30309">
    <property type="entry name" value="INNER MEMBRANE PROTEIN YGIH"/>
    <property type="match status" value="1"/>
</dbReference>
<evidence type="ECO:0000256" key="5">
    <source>
        <dbReference type="ARBA" id="ARBA00022989"/>
    </source>
</evidence>
<dbReference type="Proteomes" id="UP000078302">
    <property type="component" value="Unassembled WGS sequence"/>
</dbReference>
<comment type="similarity">
    <text evidence="10">Belongs to the PlsY family.</text>
</comment>
<dbReference type="InterPro" id="IPR003811">
    <property type="entry name" value="G3P_acylTferase_PlsY"/>
</dbReference>
<dbReference type="PANTHER" id="PTHR30309:SF0">
    <property type="entry name" value="GLYCEROL-3-PHOSPHATE ACYLTRANSFERASE-RELATED"/>
    <property type="match status" value="1"/>
</dbReference>
<keyword evidence="6 10" id="KW-0443">Lipid metabolism</keyword>
<comment type="caution">
    <text evidence="11">The sequence shown here is derived from an EMBL/GenBank/DDBJ whole genome shotgun (WGS) entry which is preliminary data.</text>
</comment>
<organism evidence="11 12">
    <name type="scientific">Acidithiobacillus ferrooxidans</name>
    <name type="common">Thiobacillus ferrooxidans</name>
    <dbReference type="NCBI Taxonomy" id="920"/>
    <lineage>
        <taxon>Bacteria</taxon>
        <taxon>Pseudomonadati</taxon>
        <taxon>Pseudomonadota</taxon>
        <taxon>Acidithiobacillia</taxon>
        <taxon>Acidithiobacillales</taxon>
        <taxon>Acidithiobacillaceae</taxon>
        <taxon>Acidithiobacillus</taxon>
    </lineage>
</organism>
<evidence type="ECO:0000256" key="4">
    <source>
        <dbReference type="ARBA" id="ARBA00022692"/>
    </source>
</evidence>
<feature type="transmembrane region" description="Helical" evidence="10">
    <location>
        <begin position="82"/>
        <end position="103"/>
    </location>
</feature>
<keyword evidence="11" id="KW-0012">Acyltransferase</keyword>
<dbReference type="HAMAP" id="MF_01043">
    <property type="entry name" value="PlsY"/>
    <property type="match status" value="1"/>
</dbReference>
<dbReference type="EMBL" id="LVXZ01000191">
    <property type="protein sequence ID" value="OAP87691.1"/>
    <property type="molecule type" value="Genomic_DNA"/>
</dbReference>
<evidence type="ECO:0000313" key="11">
    <source>
        <dbReference type="EMBL" id="OAP87691.1"/>
    </source>
</evidence>
<reference evidence="11 12" key="1">
    <citation type="submission" date="2016-04" db="EMBL/GenBank/DDBJ databases">
        <title>Acidithiobacillus ferrooxidans genome sequencing and assembly.</title>
        <authorList>
            <person name="Zhou Z."/>
        </authorList>
    </citation>
    <scope>NUCLEOTIDE SEQUENCE [LARGE SCALE GENOMIC DNA]</scope>
    <source>
        <strain evidence="11 12">BY0502</strain>
    </source>
</reference>
<evidence type="ECO:0000256" key="3">
    <source>
        <dbReference type="ARBA" id="ARBA00022679"/>
    </source>
</evidence>
<evidence type="ECO:0000313" key="12">
    <source>
        <dbReference type="Proteomes" id="UP000078302"/>
    </source>
</evidence>